<dbReference type="Proteomes" id="UP000008120">
    <property type="component" value="Chromosome"/>
</dbReference>
<accession>E6N613</accession>
<dbReference type="InterPro" id="IPR050953">
    <property type="entry name" value="N4_N6_ade-DNA_methylase"/>
</dbReference>
<gene>
    <name evidence="10" type="ORF">CSUB_C0749</name>
    <name evidence="8" type="ORF">HGMM_F13A09C15</name>
    <name evidence="9" type="ORF">HGMM_F15D08C30</name>
</gene>
<dbReference type="REBASE" id="34241">
    <property type="entry name" value="CsuGMORFIP"/>
</dbReference>
<dbReference type="EMBL" id="AP011845">
    <property type="protein sequence ID" value="BAJ47730.1"/>
    <property type="molecule type" value="Genomic_DNA"/>
</dbReference>
<evidence type="ECO:0000313" key="8">
    <source>
        <dbReference type="EMBL" id="BAJ47730.1"/>
    </source>
</evidence>
<dbReference type="Pfam" id="PF22837">
    <property type="entry name" value="M_Eco57I_C"/>
    <property type="match status" value="1"/>
</dbReference>
<reference evidence="8 11" key="1">
    <citation type="journal article" date="2005" name="Environ. Microbiol.">
        <title>Genetic and functional properties of uncultivated thermophilic crenarchaeotes from a subsurface gold mine as revealed by analysis of genome fragments.</title>
        <authorList>
            <person name="Nunoura T."/>
            <person name="Hirayama H."/>
            <person name="Takami H."/>
            <person name="Oida H."/>
            <person name="Nishi S."/>
            <person name="Shimamura S."/>
            <person name="Suzuki Y."/>
            <person name="Inagaki F."/>
            <person name="Takai K."/>
            <person name="Nealson K.H."/>
            <person name="Horikoshi K."/>
        </authorList>
    </citation>
    <scope>NUCLEOTIDE SEQUENCE [LARGE SCALE GENOMIC DNA]</scope>
</reference>
<dbReference type="InterPro" id="IPR011639">
    <property type="entry name" value="MethylTrfase_TaqI-like_dom"/>
</dbReference>
<dbReference type="EMBL" id="BA000048">
    <property type="protein sequence ID" value="BAJ50607.1"/>
    <property type="molecule type" value="Genomic_DNA"/>
</dbReference>
<dbReference type="GO" id="GO:0009007">
    <property type="term" value="F:site-specific DNA-methyltransferase (adenine-specific) activity"/>
    <property type="evidence" value="ECO:0007669"/>
    <property type="project" value="UniProtKB-EC"/>
</dbReference>
<dbReference type="InterPro" id="IPR029063">
    <property type="entry name" value="SAM-dependent_MTases_sf"/>
</dbReference>
<dbReference type="REBASE" id="34237">
    <property type="entry name" value="CsuGMORFEP"/>
</dbReference>
<dbReference type="STRING" id="311458.CSUB_C0749"/>
<dbReference type="GO" id="GO:0032259">
    <property type="term" value="P:methylation"/>
    <property type="evidence" value="ECO:0007669"/>
    <property type="project" value="UniProtKB-KW"/>
</dbReference>
<comment type="catalytic activity">
    <reaction evidence="5">
        <text>a 2'-deoxyadenosine in DNA + S-adenosyl-L-methionine = an N(6)-methyl-2'-deoxyadenosine in DNA + S-adenosyl-L-homocysteine + H(+)</text>
        <dbReference type="Rhea" id="RHEA:15197"/>
        <dbReference type="Rhea" id="RHEA-COMP:12418"/>
        <dbReference type="Rhea" id="RHEA-COMP:12419"/>
        <dbReference type="ChEBI" id="CHEBI:15378"/>
        <dbReference type="ChEBI" id="CHEBI:57856"/>
        <dbReference type="ChEBI" id="CHEBI:59789"/>
        <dbReference type="ChEBI" id="CHEBI:90615"/>
        <dbReference type="ChEBI" id="CHEBI:90616"/>
        <dbReference type="EC" id="2.1.1.72"/>
    </reaction>
</comment>
<dbReference type="Gene3D" id="3.40.50.150">
    <property type="entry name" value="Vaccinia Virus protein VP39"/>
    <property type="match status" value="1"/>
</dbReference>
<feature type="domain" description="Type II methyltransferase M.Eco57I C-terminal" evidence="7">
    <location>
        <begin position="827"/>
        <end position="947"/>
    </location>
</feature>
<dbReference type="PANTHER" id="PTHR33841:SF1">
    <property type="entry name" value="DNA METHYLTRANSFERASE A"/>
    <property type="match status" value="1"/>
</dbReference>
<proteinExistence type="predicted"/>
<evidence type="ECO:0000256" key="4">
    <source>
        <dbReference type="ARBA" id="ARBA00022691"/>
    </source>
</evidence>
<dbReference type="InterPro" id="IPR054520">
    <property type="entry name" value="M_Eco57I_C"/>
</dbReference>
<dbReference type="GO" id="GO:0006304">
    <property type="term" value="P:DNA modification"/>
    <property type="evidence" value="ECO:0007669"/>
    <property type="project" value="InterPro"/>
</dbReference>
<sequence length="1030" mass="120177">MCLCNRLFSGFLFCVFMDFGLGFWRGCLAERGYVVGLERLDLDTLVGTGVLPRDGAREAYLLYRDDFVEVVVLVYDDLPSRGYCARVARRWRERTLFRPLLIFTDNRSSYAAVVRGAGLGGEVRLLHLEEQLYRTDLEALNSLKHPGSPEELRRKYDEEFFPYERVREEFFEQYKVLYEKLVGIVKPCFGDKRAKEYAQRFLGRLMFLYFLQRKGWLKNDKRYIDKISGFRELNRLFYDMLNKPGGGDGVPYLNGSLFDRESYLTEDVERRIEKKMDSFFHEARELFNRYNFTVDETSSLEVEVSVDPLLLGTVLENMLPEHERGEKGTFYTPVSEISFICRKAVQAWLGLEDRVDPSSGRLVDGLEEYVRGLKERRNDAEIREFREKLLSVKVCDPAVGSGGFLVVMMQTILSLVQEVEEALGWRADPAIYKSRILPNLYGFDIEPEAVEIARLRLWLSLIVDQKVPEPLPNLDLNIMVTSDSLSLPAGGQSVIEQYYSSSEIREKVDSLNELRRRYAVEHNPVMKRELQNRVERVWRELMELAGGREARALPLELIMMSRPDIVVMNPPYVRQEKIPKNVKEHYVKSYGLDRTSDIYAYFMVRALKLLNERGAAVIISSDKWLEVGYGLKLQEVLKPYLLAIYGQRERSFGADVNTVITMLRKEKLPGNHPIQFIYLSRYGGDEVINYKSIPRDKLKPGKWYYLRAPRIFEEVLLPKLTHKLKDFAEIKFGIKTGANEFFYMKDVTHLYEADYLSNPRRFEQWGVKAKTAKELQQQELIYIENEAGERFVIDRKDVKPIIRSPREIRSYIIKDVRTLCLYTANPGRYTRKYITWGEQQGYHQRPTCRARNPWWALPQFQPAHILLTYLSQARYFVPLARESVLCDHLLYALYTKNINETTTWVFLNSTLFYVVAELFCRRLGGGAKQIMVEDYEDMPVPNLNNLMIDFPVEILASNVPLQYSDEVKREERRMLDKAVLKALGFPENELDRLVDELHRAFVWVVEDRLIKSGRPLQAEEEQVAEVDQDN</sequence>
<evidence type="ECO:0000313" key="10">
    <source>
        <dbReference type="EMBL" id="BAJ50607.1"/>
    </source>
</evidence>
<dbReference type="PROSITE" id="PS00092">
    <property type="entry name" value="N6_MTASE"/>
    <property type="match status" value="1"/>
</dbReference>
<evidence type="ECO:0000313" key="9">
    <source>
        <dbReference type="EMBL" id="BAJ49439.1"/>
    </source>
</evidence>
<keyword evidence="3" id="KW-0808">Transferase</keyword>
<dbReference type="EMBL" id="AP011893">
    <property type="protein sequence ID" value="BAJ49439.1"/>
    <property type="molecule type" value="Genomic_DNA"/>
</dbReference>
<evidence type="ECO:0000259" key="7">
    <source>
        <dbReference type="Pfam" id="PF22837"/>
    </source>
</evidence>
<dbReference type="PANTHER" id="PTHR33841">
    <property type="entry name" value="DNA METHYLTRANSFERASE YEEA-RELATED"/>
    <property type="match status" value="1"/>
</dbReference>
<feature type="domain" description="Type II methyltransferase M.TaqI-like" evidence="6">
    <location>
        <begin position="439"/>
        <end position="636"/>
    </location>
</feature>
<organism evidence="8 11">
    <name type="scientific">Caldiarchaeum subterraneum</name>
    <dbReference type="NCBI Taxonomy" id="311458"/>
    <lineage>
        <taxon>Archaea</taxon>
        <taxon>Nitrososphaerota</taxon>
        <taxon>Candidatus Caldarchaeales</taxon>
        <taxon>Candidatus Caldarchaeaceae</taxon>
        <taxon>Candidatus Caldarchaeum</taxon>
    </lineage>
</organism>
<keyword evidence="2 8" id="KW-0489">Methyltransferase</keyword>
<dbReference type="KEGG" id="csu:CSUB_C0749"/>
<evidence type="ECO:0000313" key="11">
    <source>
        <dbReference type="Proteomes" id="UP000008120"/>
    </source>
</evidence>
<evidence type="ECO:0000256" key="5">
    <source>
        <dbReference type="ARBA" id="ARBA00047942"/>
    </source>
</evidence>
<dbReference type="GO" id="GO:0003676">
    <property type="term" value="F:nucleic acid binding"/>
    <property type="evidence" value="ECO:0007669"/>
    <property type="project" value="InterPro"/>
</dbReference>
<name>E6N613_CALS0</name>
<reference evidence="8 11" key="2">
    <citation type="journal article" date="2011" name="Nucleic Acids Res.">
        <title>Insights into the evolution of Archaea and eukaryotic protein modifier systems revealed by the genome of a novel archaeal group.</title>
        <authorList>
            <person name="Nunoura T."/>
            <person name="Takaki Y."/>
            <person name="Kakuta J."/>
            <person name="Nishi S."/>
            <person name="Sugahara J."/>
            <person name="Kazama H."/>
            <person name="Chee G."/>
            <person name="Hattori M."/>
            <person name="Kanai A."/>
            <person name="Atomi H."/>
            <person name="Takai K."/>
            <person name="Takami H."/>
        </authorList>
    </citation>
    <scope>NUCLEOTIDE SEQUENCE [LARGE SCALE GENOMIC DNA]</scope>
</reference>
<evidence type="ECO:0000256" key="3">
    <source>
        <dbReference type="ARBA" id="ARBA00022679"/>
    </source>
</evidence>
<evidence type="ECO:0000259" key="6">
    <source>
        <dbReference type="Pfam" id="PF07669"/>
    </source>
</evidence>
<evidence type="ECO:0000256" key="2">
    <source>
        <dbReference type="ARBA" id="ARBA00022603"/>
    </source>
</evidence>
<dbReference type="InterPro" id="IPR002052">
    <property type="entry name" value="DNA_methylase_N6_adenine_CS"/>
</dbReference>
<dbReference type="SUPFAM" id="SSF53335">
    <property type="entry name" value="S-adenosyl-L-methionine-dependent methyltransferases"/>
    <property type="match status" value="1"/>
</dbReference>
<keyword evidence="4" id="KW-0949">S-adenosyl-L-methionine</keyword>
<dbReference type="PRINTS" id="PR00507">
    <property type="entry name" value="N12N6MTFRASE"/>
</dbReference>
<dbReference type="Pfam" id="PF07669">
    <property type="entry name" value="Eco57I"/>
    <property type="match status" value="1"/>
</dbReference>
<protein>
    <recommendedName>
        <fullName evidence="1">site-specific DNA-methyltransferase (adenine-specific)</fullName>
        <ecNumber evidence="1">2.1.1.72</ecNumber>
    </recommendedName>
</protein>
<dbReference type="BioCyc" id="CCAL311458:G131R-762-MONOMER"/>
<evidence type="ECO:0000256" key="1">
    <source>
        <dbReference type="ARBA" id="ARBA00011900"/>
    </source>
</evidence>
<dbReference type="EC" id="2.1.1.72" evidence="1"/>
<dbReference type="AlphaFoldDB" id="E6N613"/>